<sequence length="67" mass="7854">MQKSGLRYCRQVTLLFSFIKIFPLSLLLFDRDEIRGASLAKTVFRYILLLDISKYGLMIIPQQETIQ</sequence>
<dbReference type="Proteomes" id="UP000294360">
    <property type="component" value="Chromosome"/>
</dbReference>
<feature type="transmembrane region" description="Helical" evidence="1">
    <location>
        <begin position="12"/>
        <end position="29"/>
    </location>
</feature>
<name>A0A4U8Z4K5_METTU</name>
<accession>A0A4U8Z4K5</accession>
<gene>
    <name evidence="2" type="ORF">MTUNDRAET4_3344</name>
</gene>
<dbReference type="EMBL" id="LR536450">
    <property type="protein sequence ID" value="VFU10231.1"/>
    <property type="molecule type" value="Genomic_DNA"/>
</dbReference>
<protein>
    <submittedName>
        <fullName evidence="2">Uncharacterized protein</fullName>
    </submittedName>
</protein>
<organism evidence="2 3">
    <name type="scientific">Methylocella tundrae</name>
    <dbReference type="NCBI Taxonomy" id="227605"/>
    <lineage>
        <taxon>Bacteria</taxon>
        <taxon>Pseudomonadati</taxon>
        <taxon>Pseudomonadota</taxon>
        <taxon>Alphaproteobacteria</taxon>
        <taxon>Hyphomicrobiales</taxon>
        <taxon>Beijerinckiaceae</taxon>
        <taxon>Methylocella</taxon>
    </lineage>
</organism>
<dbReference type="AlphaFoldDB" id="A0A4U8Z4K5"/>
<evidence type="ECO:0000313" key="3">
    <source>
        <dbReference type="Proteomes" id="UP000294360"/>
    </source>
</evidence>
<reference evidence="2 3" key="1">
    <citation type="submission" date="2019-03" db="EMBL/GenBank/DDBJ databases">
        <authorList>
            <person name="Kox A.R. M."/>
        </authorList>
    </citation>
    <scope>NUCLEOTIDE SEQUENCE [LARGE SCALE GENOMIC DNA]</scope>
    <source>
        <strain evidence="2">MTUNDRAET4 annotated genome</strain>
    </source>
</reference>
<dbReference type="KEGG" id="mtun:MTUNDRAET4_3344"/>
<keyword evidence="1" id="KW-0812">Transmembrane</keyword>
<evidence type="ECO:0000313" key="2">
    <source>
        <dbReference type="EMBL" id="VFU10231.1"/>
    </source>
</evidence>
<evidence type="ECO:0000256" key="1">
    <source>
        <dbReference type="SAM" id="Phobius"/>
    </source>
</evidence>
<keyword evidence="1" id="KW-1133">Transmembrane helix</keyword>
<proteinExistence type="predicted"/>
<keyword evidence="1" id="KW-0472">Membrane</keyword>